<dbReference type="Pfam" id="PF05721">
    <property type="entry name" value="PhyH"/>
    <property type="match status" value="1"/>
</dbReference>
<dbReference type="AlphaFoldDB" id="A0A7J7JR62"/>
<organism evidence="2 3">
    <name type="scientific">Bugula neritina</name>
    <name type="common">Brown bryozoan</name>
    <name type="synonym">Sertularia neritina</name>
    <dbReference type="NCBI Taxonomy" id="10212"/>
    <lineage>
        <taxon>Eukaryota</taxon>
        <taxon>Metazoa</taxon>
        <taxon>Spiralia</taxon>
        <taxon>Lophotrochozoa</taxon>
        <taxon>Bryozoa</taxon>
        <taxon>Gymnolaemata</taxon>
        <taxon>Cheilostomatida</taxon>
        <taxon>Flustrina</taxon>
        <taxon>Buguloidea</taxon>
        <taxon>Bugulidae</taxon>
        <taxon>Bugula</taxon>
    </lineage>
</organism>
<evidence type="ECO:0000313" key="3">
    <source>
        <dbReference type="Proteomes" id="UP000593567"/>
    </source>
</evidence>
<dbReference type="PANTHER" id="PTHR20883:SF48">
    <property type="entry name" value="ECTOINE DIOXYGENASE"/>
    <property type="match status" value="1"/>
</dbReference>
<accession>A0A7J7JR62</accession>
<gene>
    <name evidence="2" type="ORF">EB796_013549</name>
</gene>
<dbReference type="Proteomes" id="UP000593567">
    <property type="component" value="Unassembled WGS sequence"/>
</dbReference>
<protein>
    <submittedName>
        <fullName evidence="2">Uncharacterized protein</fullName>
    </submittedName>
</protein>
<evidence type="ECO:0000313" key="2">
    <source>
        <dbReference type="EMBL" id="KAF6028151.1"/>
    </source>
</evidence>
<comment type="caution">
    <text evidence="2">The sequence shown here is derived from an EMBL/GenBank/DDBJ whole genome shotgun (WGS) entry which is preliminary data.</text>
</comment>
<dbReference type="GO" id="GO:0046872">
    <property type="term" value="F:metal ion binding"/>
    <property type="evidence" value="ECO:0007669"/>
    <property type="project" value="UniProtKB-ARBA"/>
</dbReference>
<comment type="cofactor">
    <cofactor evidence="1">
        <name>Fe cation</name>
        <dbReference type="ChEBI" id="CHEBI:24875"/>
    </cofactor>
</comment>
<keyword evidence="3" id="KW-1185">Reference proteome</keyword>
<evidence type="ECO:0000256" key="1">
    <source>
        <dbReference type="ARBA" id="ARBA00001962"/>
    </source>
</evidence>
<dbReference type="InterPro" id="IPR008775">
    <property type="entry name" value="Phytyl_CoA_dOase-like"/>
</dbReference>
<name>A0A7J7JR62_BUGNE</name>
<proteinExistence type="predicted"/>
<dbReference type="Gene3D" id="2.60.120.620">
    <property type="entry name" value="q2cbj1_9rhob like domain"/>
    <property type="match status" value="1"/>
</dbReference>
<dbReference type="EMBL" id="VXIV02001986">
    <property type="protein sequence ID" value="KAF6028151.1"/>
    <property type="molecule type" value="Genomic_DNA"/>
</dbReference>
<sequence length="306" mass="35052">MSQGEVVDLRDFHHPVTSLFQVDGKDEDLFLSKEIVDEFWNTGYIANIPVLTEEQCDQILQDFNKLQGMSEHDPHFHLMYEYHKNQSGDDSNILFHTLGQWRVFDSFHDLIFARKITVPSSQLLEEGKRRSVRWWHDQAFAKPAHHGGVVAWHQDYSYWTRTQPMNHLTVHIALDDQTIENGTLHYIPGSHRWTRDGGKPLPVVDFDFKDMESIKTILTEEEVEAFDPQPVELKKGEASFHHPLAVHGSYGNRSDGPRRATVLNYFADGVKSASDADLIGSSGAFVPKGEKMEGVFFPLVYELSEE</sequence>
<reference evidence="2" key="1">
    <citation type="submission" date="2020-06" db="EMBL/GenBank/DDBJ databases">
        <title>Draft genome of Bugula neritina, a colonial animal packing powerful symbionts and potential medicines.</title>
        <authorList>
            <person name="Rayko M."/>
        </authorList>
    </citation>
    <scope>NUCLEOTIDE SEQUENCE [LARGE SCALE GENOMIC DNA]</scope>
    <source>
        <strain evidence="2">Kwan_BN1</strain>
    </source>
</reference>
<dbReference type="OrthoDB" id="445007at2759"/>
<dbReference type="PANTHER" id="PTHR20883">
    <property type="entry name" value="PHYTANOYL-COA DIOXYGENASE DOMAIN CONTAINING 1"/>
    <property type="match status" value="1"/>
</dbReference>
<dbReference type="SUPFAM" id="SSF51197">
    <property type="entry name" value="Clavaminate synthase-like"/>
    <property type="match status" value="1"/>
</dbReference>
<dbReference type="GO" id="GO:0016491">
    <property type="term" value="F:oxidoreductase activity"/>
    <property type="evidence" value="ECO:0007669"/>
    <property type="project" value="UniProtKB-ARBA"/>
</dbReference>